<dbReference type="AlphaFoldDB" id="A0A426TTK0"/>
<reference evidence="1 2" key="1">
    <citation type="submission" date="2018-12" db="EMBL/GenBank/DDBJ databases">
        <title>Genome Sequence of Candidatus Viridilinea halotolerans isolated from saline sulfide-rich spring.</title>
        <authorList>
            <person name="Grouzdev D.S."/>
            <person name="Burganskaya E.I."/>
            <person name="Krutkina M.S."/>
            <person name="Sukhacheva M.V."/>
            <person name="Gorlenko V.M."/>
        </authorList>
    </citation>
    <scope>NUCLEOTIDE SEQUENCE [LARGE SCALE GENOMIC DNA]</scope>
    <source>
        <strain evidence="1">Chok-6</strain>
    </source>
</reference>
<evidence type="ECO:0000313" key="2">
    <source>
        <dbReference type="Proteomes" id="UP000280307"/>
    </source>
</evidence>
<name>A0A426TTK0_9CHLR</name>
<evidence type="ECO:0000313" key="1">
    <source>
        <dbReference type="EMBL" id="RRR68051.1"/>
    </source>
</evidence>
<dbReference type="EMBL" id="RSAS01000749">
    <property type="protein sequence ID" value="RRR68051.1"/>
    <property type="molecule type" value="Genomic_DNA"/>
</dbReference>
<sequence length="103" mass="11776">MQPLRWARVVYARQAYAMIQTMGNEHRRLFDAAIAAIKNGPDDGQFVAKEADGTIIRQFSAQDVHVQYAVKFWTIGRVLLVTLIEIRHWEPLDDSPPLGTRLN</sequence>
<protein>
    <recommendedName>
        <fullName evidence="3">Type II toxin-antitoxin system RelE/ParE family toxin</fullName>
    </recommendedName>
</protein>
<proteinExistence type="predicted"/>
<gene>
    <name evidence="1" type="ORF">EI684_18070</name>
</gene>
<evidence type="ECO:0008006" key="3">
    <source>
        <dbReference type="Google" id="ProtNLM"/>
    </source>
</evidence>
<dbReference type="Proteomes" id="UP000280307">
    <property type="component" value="Unassembled WGS sequence"/>
</dbReference>
<accession>A0A426TTK0</accession>
<organism evidence="1 2">
    <name type="scientific">Candidatus Viridilinea halotolerans</name>
    <dbReference type="NCBI Taxonomy" id="2491704"/>
    <lineage>
        <taxon>Bacteria</taxon>
        <taxon>Bacillati</taxon>
        <taxon>Chloroflexota</taxon>
        <taxon>Chloroflexia</taxon>
        <taxon>Chloroflexales</taxon>
        <taxon>Chloroflexineae</taxon>
        <taxon>Oscillochloridaceae</taxon>
        <taxon>Candidatus Viridilinea</taxon>
    </lineage>
</organism>
<comment type="caution">
    <text evidence="1">The sequence shown here is derived from an EMBL/GenBank/DDBJ whole genome shotgun (WGS) entry which is preliminary data.</text>
</comment>